<evidence type="ECO:0000313" key="5">
    <source>
        <dbReference type="Proteomes" id="UP001314170"/>
    </source>
</evidence>
<dbReference type="EMBL" id="CAWUPB010001157">
    <property type="protein sequence ID" value="CAK7339201.1"/>
    <property type="molecule type" value="Genomic_DNA"/>
</dbReference>
<evidence type="ECO:0000256" key="2">
    <source>
        <dbReference type="SAM" id="MobiDB-lite"/>
    </source>
</evidence>
<accession>A0AAV1RTX9</accession>
<reference evidence="4 5" key="1">
    <citation type="submission" date="2024-01" db="EMBL/GenBank/DDBJ databases">
        <authorList>
            <person name="Waweru B."/>
        </authorList>
    </citation>
    <scope>NUCLEOTIDE SEQUENCE [LARGE SCALE GENOMIC DNA]</scope>
</reference>
<dbReference type="InterPro" id="IPR013087">
    <property type="entry name" value="Znf_C2H2_type"/>
</dbReference>
<name>A0AAV1RTX9_9ROSI</name>
<sequence>MAKQVEHDPQQYIEDWFNVAIPMGKEFELPNLSNMSNTNFSTPKLSFQNIPVHINPPLTEIDAVSNTEIEHVPFPRVVVATKPAATEGQEAFSSSMSANPSQVNSQSLPINSHLLALRNLQSLPRLIPTPRATSLNPPLRYSSQAFHVRYQQTPFSGILKHVSPSYRDGIVRLRTDRNAPSLANHAAGLKVGSNMIRSNYQQNPSILTNRINQPIPVANPDSLKQTNLSLPKYLSLSLGLTNTSLSLKAQEIQVPNANNFQPKQEPLDGATLSSHFNSPVRKTSRTLSTAQASRAEKHKCFICEASFTNGNALGGHMSSHSKKRKIEALRHGQFLKSGSASGFGDSSPGSQDGSDKSIITSADHS</sequence>
<comment type="caution">
    <text evidence="4">The sequence shown here is derived from an EMBL/GenBank/DDBJ whole genome shotgun (WGS) entry which is preliminary data.</text>
</comment>
<dbReference type="Pfam" id="PF13912">
    <property type="entry name" value="zf-C2H2_6"/>
    <property type="match status" value="1"/>
</dbReference>
<evidence type="ECO:0000256" key="1">
    <source>
        <dbReference type="PROSITE-ProRule" id="PRU00042"/>
    </source>
</evidence>
<feature type="region of interest" description="Disordered" evidence="2">
    <location>
        <begin position="259"/>
        <end position="285"/>
    </location>
</feature>
<dbReference type="PROSITE" id="PS00028">
    <property type="entry name" value="ZINC_FINGER_C2H2_1"/>
    <property type="match status" value="1"/>
</dbReference>
<dbReference type="Gene3D" id="3.30.160.60">
    <property type="entry name" value="Classic Zinc Finger"/>
    <property type="match status" value="1"/>
</dbReference>
<feature type="compositionally biased region" description="Polar residues" evidence="2">
    <location>
        <begin position="271"/>
        <end position="285"/>
    </location>
</feature>
<evidence type="ECO:0000313" key="4">
    <source>
        <dbReference type="EMBL" id="CAK7339201.1"/>
    </source>
</evidence>
<keyword evidence="1" id="KW-0479">Metal-binding</keyword>
<feature type="domain" description="C2H2-type" evidence="3">
    <location>
        <begin position="298"/>
        <end position="325"/>
    </location>
</feature>
<gene>
    <name evidence="4" type="ORF">DCAF_LOCUS14251</name>
</gene>
<evidence type="ECO:0000259" key="3">
    <source>
        <dbReference type="PROSITE" id="PS50157"/>
    </source>
</evidence>
<dbReference type="AlphaFoldDB" id="A0AAV1RTX9"/>
<dbReference type="Proteomes" id="UP001314170">
    <property type="component" value="Unassembled WGS sequence"/>
</dbReference>
<dbReference type="PROSITE" id="PS50157">
    <property type="entry name" value="ZINC_FINGER_C2H2_2"/>
    <property type="match status" value="1"/>
</dbReference>
<keyword evidence="1" id="KW-0863">Zinc-finger</keyword>
<keyword evidence="1" id="KW-0862">Zinc</keyword>
<organism evidence="4 5">
    <name type="scientific">Dovyalis caffra</name>
    <dbReference type="NCBI Taxonomy" id="77055"/>
    <lineage>
        <taxon>Eukaryota</taxon>
        <taxon>Viridiplantae</taxon>
        <taxon>Streptophyta</taxon>
        <taxon>Embryophyta</taxon>
        <taxon>Tracheophyta</taxon>
        <taxon>Spermatophyta</taxon>
        <taxon>Magnoliopsida</taxon>
        <taxon>eudicotyledons</taxon>
        <taxon>Gunneridae</taxon>
        <taxon>Pentapetalae</taxon>
        <taxon>rosids</taxon>
        <taxon>fabids</taxon>
        <taxon>Malpighiales</taxon>
        <taxon>Salicaceae</taxon>
        <taxon>Flacourtieae</taxon>
        <taxon>Dovyalis</taxon>
    </lineage>
</organism>
<feature type="compositionally biased region" description="Low complexity" evidence="2">
    <location>
        <begin position="342"/>
        <end position="352"/>
    </location>
</feature>
<protein>
    <recommendedName>
        <fullName evidence="3">C2H2-type domain-containing protein</fullName>
    </recommendedName>
</protein>
<keyword evidence="5" id="KW-1185">Reference proteome</keyword>
<feature type="region of interest" description="Disordered" evidence="2">
    <location>
        <begin position="336"/>
        <end position="365"/>
    </location>
</feature>
<proteinExistence type="predicted"/>
<dbReference type="GO" id="GO:0008270">
    <property type="term" value="F:zinc ion binding"/>
    <property type="evidence" value="ECO:0007669"/>
    <property type="project" value="UniProtKB-KW"/>
</dbReference>